<dbReference type="HOGENOM" id="CLU_1300465_0_0_1"/>
<evidence type="ECO:0000313" key="2">
    <source>
        <dbReference type="EMBL" id="EKD00337.1"/>
    </source>
</evidence>
<proteinExistence type="predicted"/>
<evidence type="ECO:0000313" key="3">
    <source>
        <dbReference type="Proteomes" id="UP000006757"/>
    </source>
</evidence>
<dbReference type="EMBL" id="AMBO01000344">
    <property type="protein sequence ID" value="EKD00337.1"/>
    <property type="molecule type" value="Genomic_DNA"/>
</dbReference>
<sequence>MPPVKKEREEKKPYSRPDKPARKEWTEEEEVVWREILEKTIRKHLPQAVRDDGRLESRKNSLKSHMNALLVHVHIARAAVLASVELKLIERGTRVAAGCRSLLLSHSTLHTAMAPVKQERNGRQERGDIKSRSKQEQRSRAGQKKTPWSAEEEAIWLSLVQKTLRKHLLPIVRADGRLKHRCISTHLGAMVGRGFGAPLTQQISNMKKKGSL</sequence>
<comment type="caution">
    <text evidence="2">The sequence shown here is derived from an EMBL/GenBank/DDBJ whole genome shotgun (WGS) entry which is preliminary data.</text>
</comment>
<feature type="compositionally biased region" description="Basic and acidic residues" evidence="1">
    <location>
        <begin position="117"/>
        <end position="139"/>
    </location>
</feature>
<dbReference type="Proteomes" id="UP000006757">
    <property type="component" value="Unassembled WGS sequence"/>
</dbReference>
<evidence type="ECO:0000256" key="1">
    <source>
        <dbReference type="SAM" id="MobiDB-lite"/>
    </source>
</evidence>
<gene>
    <name evidence="2" type="ORF">A1Q2_05395</name>
</gene>
<dbReference type="InParanoid" id="K1VLW5"/>
<accession>K1VLW5</accession>
<feature type="region of interest" description="Disordered" evidence="1">
    <location>
        <begin position="113"/>
        <end position="146"/>
    </location>
</feature>
<reference evidence="2 3" key="1">
    <citation type="journal article" date="2012" name="Eukaryot. Cell">
        <title>Genome sequence of the Trichosporon asahii environmental strain CBS 8904.</title>
        <authorList>
            <person name="Yang R.Y."/>
            <person name="Li H.T."/>
            <person name="Zhu H."/>
            <person name="Zhou G.P."/>
            <person name="Wang M."/>
            <person name="Wang L."/>
        </authorList>
    </citation>
    <scope>NUCLEOTIDE SEQUENCE [LARGE SCALE GENOMIC DNA]</scope>
    <source>
        <strain evidence="2 3">CBS 8904</strain>
    </source>
</reference>
<organism evidence="2 3">
    <name type="scientific">Trichosporon asahii var. asahii (strain CBS 8904)</name>
    <name type="common">Yeast</name>
    <dbReference type="NCBI Taxonomy" id="1220162"/>
    <lineage>
        <taxon>Eukaryota</taxon>
        <taxon>Fungi</taxon>
        <taxon>Dikarya</taxon>
        <taxon>Basidiomycota</taxon>
        <taxon>Agaricomycotina</taxon>
        <taxon>Tremellomycetes</taxon>
        <taxon>Trichosporonales</taxon>
        <taxon>Trichosporonaceae</taxon>
        <taxon>Trichosporon</taxon>
    </lineage>
</organism>
<feature type="region of interest" description="Disordered" evidence="1">
    <location>
        <begin position="1"/>
        <end position="24"/>
    </location>
</feature>
<keyword evidence="3" id="KW-1185">Reference proteome</keyword>
<protein>
    <submittedName>
        <fullName evidence="2">Uncharacterized protein</fullName>
    </submittedName>
</protein>
<dbReference type="AlphaFoldDB" id="K1VLW5"/>
<name>K1VLW5_TRIAC</name>